<evidence type="ECO:0000259" key="4">
    <source>
        <dbReference type="PROSITE" id="PS51165"/>
    </source>
</evidence>
<dbReference type="GO" id="GO:0070043">
    <property type="term" value="F:rRNA (guanine-N7-)-methyltransferase activity"/>
    <property type="evidence" value="ECO:0007669"/>
    <property type="project" value="TreeGrafter"/>
</dbReference>
<feature type="domain" description="THUMP" evidence="4">
    <location>
        <begin position="44"/>
        <end position="155"/>
    </location>
</feature>
<dbReference type="GO" id="GO:0003723">
    <property type="term" value="F:RNA binding"/>
    <property type="evidence" value="ECO:0007669"/>
    <property type="project" value="UniProtKB-UniRule"/>
</dbReference>
<dbReference type="Gene3D" id="3.40.50.150">
    <property type="entry name" value="Vaccinia Virus protein VP39"/>
    <property type="match status" value="1"/>
</dbReference>
<dbReference type="PRINTS" id="PR00507">
    <property type="entry name" value="N12N6MTFRASE"/>
</dbReference>
<evidence type="ECO:0000313" key="6">
    <source>
        <dbReference type="Proteomes" id="UP000244902"/>
    </source>
</evidence>
<dbReference type="PROSITE" id="PS00092">
    <property type="entry name" value="N6_MTASE"/>
    <property type="match status" value="1"/>
</dbReference>
<name>A0A2U8GZH0_9RHOO</name>
<dbReference type="Proteomes" id="UP000244902">
    <property type="component" value="Chromosome"/>
</dbReference>
<dbReference type="Gene3D" id="3.30.2130.30">
    <property type="match status" value="1"/>
</dbReference>
<dbReference type="InterPro" id="IPR029063">
    <property type="entry name" value="SAM-dependent_MTases_sf"/>
</dbReference>
<dbReference type="EMBL" id="CP022188">
    <property type="protein sequence ID" value="AWI78720.1"/>
    <property type="molecule type" value="Genomic_DNA"/>
</dbReference>
<dbReference type="PROSITE" id="PS01261">
    <property type="entry name" value="UPF0020"/>
    <property type="match status" value="1"/>
</dbReference>
<dbReference type="PROSITE" id="PS51165">
    <property type="entry name" value="THUMP"/>
    <property type="match status" value="1"/>
</dbReference>
<gene>
    <name evidence="5" type="ORF">CEW87_04705</name>
</gene>
<evidence type="ECO:0000256" key="3">
    <source>
        <dbReference type="PROSITE-ProRule" id="PRU00529"/>
    </source>
</evidence>
<dbReference type="InterPro" id="IPR054170">
    <property type="entry name" value="RlmL_1st"/>
</dbReference>
<dbReference type="AlphaFoldDB" id="A0A2U8GZH0"/>
<dbReference type="InterPro" id="IPR053943">
    <property type="entry name" value="RlmKL-like_Mtase_CS"/>
</dbReference>
<evidence type="ECO:0000256" key="2">
    <source>
        <dbReference type="ARBA" id="ARBA00022679"/>
    </source>
</evidence>
<dbReference type="InterPro" id="IPR004114">
    <property type="entry name" value="THUMP_dom"/>
</dbReference>
<keyword evidence="1 5" id="KW-0489">Methyltransferase</keyword>
<dbReference type="OrthoDB" id="9809404at2"/>
<dbReference type="RefSeq" id="WP_108971668.1">
    <property type="nucleotide sequence ID" value="NZ_CP022188.1"/>
</dbReference>
<dbReference type="InterPro" id="IPR000241">
    <property type="entry name" value="RlmKL-like_Mtase"/>
</dbReference>
<proteinExistence type="predicted"/>
<dbReference type="SMART" id="SM00981">
    <property type="entry name" value="THUMP"/>
    <property type="match status" value="1"/>
</dbReference>
<sequence>MAETFFSPCPRGLENLLADELRGFGAASAEVLHGGVMWSGDWASCYRANLESRLATRVLWRVGRSRYQGEIDIYKLAYSVTWAKWFTPDDSIRVSVTAQQSPLKSLEFITLRIKDAVCDHFRTVVGRRPDVDTANPAVRIHAFLTKDMVTLYMDTSGEPLYKRGFKTAAVEAPLKENIAAGILKLSGWQPGEPLIDPMCGSGTFLLEAAQMALGIAPGLGRGFGFERFKNLDEATWSAVRSAAEARRKPLAPLPIFGSDIVGDQVRRSRENLAAAGLDKCVTLDRADILDRVAPFAAGVMVTNPPYGVRIGEAEELAAFYPQLGDALKKHWAGWRCYFFSGDMMLAKLIGLKASKRTPLFNGALECRLFEYKVISGSMRDKPRAADDAQKDPS</sequence>
<dbReference type="PANTHER" id="PTHR47313">
    <property type="entry name" value="RIBOSOMAL RNA LARGE SUBUNIT METHYLTRANSFERASE K/L"/>
    <property type="match status" value="1"/>
</dbReference>
<dbReference type="SUPFAM" id="SSF53335">
    <property type="entry name" value="S-adenosyl-L-methionine-dependent methyltransferases"/>
    <property type="match status" value="1"/>
</dbReference>
<reference evidence="5 6" key="1">
    <citation type="submission" date="2017-06" db="EMBL/GenBank/DDBJ databases">
        <title>Azoarcus sp. TSNA42 complete genome sequence.</title>
        <authorList>
            <person name="Woo J.-H."/>
            <person name="Kim H.-S."/>
        </authorList>
    </citation>
    <scope>NUCLEOTIDE SEQUENCE [LARGE SCALE GENOMIC DNA]</scope>
    <source>
        <strain evidence="5 6">TSNA42</strain>
    </source>
</reference>
<keyword evidence="2 5" id="KW-0808">Transferase</keyword>
<dbReference type="InterPro" id="IPR002052">
    <property type="entry name" value="DNA_methylase_N6_adenine_CS"/>
</dbReference>
<protein>
    <submittedName>
        <fullName evidence="5">RNA methyltransferase</fullName>
    </submittedName>
</protein>
<evidence type="ECO:0000256" key="1">
    <source>
        <dbReference type="ARBA" id="ARBA00022603"/>
    </source>
</evidence>
<dbReference type="Pfam" id="PF22020">
    <property type="entry name" value="RlmL_1st"/>
    <property type="match status" value="1"/>
</dbReference>
<dbReference type="Pfam" id="PF01170">
    <property type="entry name" value="UPF0020"/>
    <property type="match status" value="1"/>
</dbReference>
<accession>A0A2U8GZH0</accession>
<dbReference type="CDD" id="cd11715">
    <property type="entry name" value="THUMP_AdoMetMT"/>
    <property type="match status" value="1"/>
</dbReference>
<keyword evidence="3" id="KW-0694">RNA-binding</keyword>
<dbReference type="PANTHER" id="PTHR47313:SF1">
    <property type="entry name" value="RIBOSOMAL RNA LARGE SUBUNIT METHYLTRANSFERASE K_L"/>
    <property type="match status" value="1"/>
</dbReference>
<dbReference type="Pfam" id="PF02926">
    <property type="entry name" value="THUMP"/>
    <property type="match status" value="1"/>
</dbReference>
<dbReference type="GO" id="GO:0008990">
    <property type="term" value="F:rRNA (guanine-N2-)-methyltransferase activity"/>
    <property type="evidence" value="ECO:0007669"/>
    <property type="project" value="TreeGrafter"/>
</dbReference>
<organism evidence="5 6">
    <name type="scientific">Parazoarcus communis</name>
    <dbReference type="NCBI Taxonomy" id="41977"/>
    <lineage>
        <taxon>Bacteria</taxon>
        <taxon>Pseudomonadati</taxon>
        <taxon>Pseudomonadota</taxon>
        <taxon>Betaproteobacteria</taxon>
        <taxon>Rhodocyclales</taxon>
        <taxon>Zoogloeaceae</taxon>
        <taxon>Parazoarcus</taxon>
    </lineage>
</organism>
<evidence type="ECO:0000313" key="5">
    <source>
        <dbReference type="EMBL" id="AWI78720.1"/>
    </source>
</evidence>